<dbReference type="InterPro" id="IPR010708">
    <property type="entry name" value="5'(3')-deoxyribonucleotidase"/>
</dbReference>
<protein>
    <submittedName>
        <fullName evidence="2">5'(3')-deoxyribonucleotidase</fullName>
    </submittedName>
</protein>
<dbReference type="InterPro" id="IPR023214">
    <property type="entry name" value="HAD_sf"/>
</dbReference>
<reference evidence="2" key="1">
    <citation type="submission" date="2020-05" db="EMBL/GenBank/DDBJ databases">
        <authorList>
            <person name="Chiriac C."/>
            <person name="Salcher M."/>
            <person name="Ghai R."/>
            <person name="Kavagutti S V."/>
        </authorList>
    </citation>
    <scope>NUCLEOTIDE SEQUENCE</scope>
</reference>
<evidence type="ECO:0000256" key="1">
    <source>
        <dbReference type="PIRSR" id="PIRSR610708-1"/>
    </source>
</evidence>
<gene>
    <name evidence="2" type="ORF">UFOVP1130_28</name>
</gene>
<proteinExistence type="predicted"/>
<dbReference type="InterPro" id="IPR036412">
    <property type="entry name" value="HAD-like_sf"/>
</dbReference>
<feature type="active site" description="Nucleophile" evidence="1">
    <location>
        <position position="10"/>
    </location>
</feature>
<sequence>MDKITDVAIDLDGVIYPFADAFRKYCITVLGLSSSQLPSPTTWEFYKEWGMDKAEFEEHLRVGSRDHNLFNSMPAEYNADYAWNKFREMGITIHVMTYRPVEAHEQTRQWLDTHGLTPDHLWFPISKGDTIRAHGGSFMAIDDHIDNYLDMKNAGALSVLHTQPWNTHHLDALRVSNMRNFVTLLDIYNTDTEVYL</sequence>
<dbReference type="GO" id="GO:0009264">
    <property type="term" value="P:deoxyribonucleotide catabolic process"/>
    <property type="evidence" value="ECO:0007669"/>
    <property type="project" value="InterPro"/>
</dbReference>
<name>A0A6J5QWF0_9CAUD</name>
<dbReference type="GO" id="GO:0008253">
    <property type="term" value="F:5'-nucleotidase activity"/>
    <property type="evidence" value="ECO:0007669"/>
    <property type="project" value="InterPro"/>
</dbReference>
<dbReference type="Gene3D" id="3.40.50.1000">
    <property type="entry name" value="HAD superfamily/HAD-like"/>
    <property type="match status" value="1"/>
</dbReference>
<accession>A0A6J5QWF0</accession>
<evidence type="ECO:0000313" key="2">
    <source>
        <dbReference type="EMBL" id="CAB4185298.1"/>
    </source>
</evidence>
<dbReference type="Pfam" id="PF06941">
    <property type="entry name" value="NT5C"/>
    <property type="match status" value="1"/>
</dbReference>
<organism evidence="2">
    <name type="scientific">uncultured Caudovirales phage</name>
    <dbReference type="NCBI Taxonomy" id="2100421"/>
    <lineage>
        <taxon>Viruses</taxon>
        <taxon>Duplodnaviria</taxon>
        <taxon>Heunggongvirae</taxon>
        <taxon>Uroviricota</taxon>
        <taxon>Caudoviricetes</taxon>
        <taxon>Peduoviridae</taxon>
        <taxon>Maltschvirus</taxon>
        <taxon>Maltschvirus maltsch</taxon>
    </lineage>
</organism>
<dbReference type="SUPFAM" id="SSF56784">
    <property type="entry name" value="HAD-like"/>
    <property type="match status" value="1"/>
</dbReference>
<feature type="active site" description="Proton donor" evidence="1">
    <location>
        <position position="12"/>
    </location>
</feature>
<dbReference type="EMBL" id="LR797078">
    <property type="protein sequence ID" value="CAB4185298.1"/>
    <property type="molecule type" value="Genomic_DNA"/>
</dbReference>